<proteinExistence type="predicted"/>
<organism evidence="1 2">
    <name type="scientific">Dryococelus australis</name>
    <dbReference type="NCBI Taxonomy" id="614101"/>
    <lineage>
        <taxon>Eukaryota</taxon>
        <taxon>Metazoa</taxon>
        <taxon>Ecdysozoa</taxon>
        <taxon>Arthropoda</taxon>
        <taxon>Hexapoda</taxon>
        <taxon>Insecta</taxon>
        <taxon>Pterygota</taxon>
        <taxon>Neoptera</taxon>
        <taxon>Polyneoptera</taxon>
        <taxon>Phasmatodea</taxon>
        <taxon>Verophasmatodea</taxon>
        <taxon>Anareolatae</taxon>
        <taxon>Phasmatidae</taxon>
        <taxon>Eurycanthinae</taxon>
        <taxon>Dryococelus</taxon>
    </lineage>
</organism>
<comment type="caution">
    <text evidence="1">The sequence shown here is derived from an EMBL/GenBank/DDBJ whole genome shotgun (WGS) entry which is preliminary data.</text>
</comment>
<dbReference type="Proteomes" id="UP001159363">
    <property type="component" value="Chromosome 5"/>
</dbReference>
<gene>
    <name evidence="1" type="ORF">PR048_018130</name>
</gene>
<evidence type="ECO:0000313" key="2">
    <source>
        <dbReference type="Proteomes" id="UP001159363"/>
    </source>
</evidence>
<keyword evidence="2" id="KW-1185">Reference proteome</keyword>
<sequence length="482" mass="52870">MTCATRHSQWSFEPQVNTLSQSSSKLQFSPYVFFAAAKHRYILLQVLASGVTDNMDHSPPLPTKTTHIDTKLSIKSAAFSYLGTVGGVENRFSAFESVLHEQKPQWTTGNSNPKWGRIGSVARAFSSGAAVPQWTEIYQWGHRDPVGIAIPSEAAVVHMIRGSMGFIVIPVGILTTRVGVRNRMSPMASLPMSRSGIPNKICDVDAMELCIVVAGKEEVQKNLASLAMDKKILSQVKFDVDWFKPCLRSGAHVQIMSAQRAAAPQMGSTKACFICISAHVAAAPLRYRASTERPLRPGRCDVVVRLLDSQQGKPGLIPGGATPGFPHVGIVSYDAVGQRVFSGISRFPRSFIPALLHTYLASPPRALKTSMAFKSAHLTVNNLYLQCDKNTARQITALRLAAKAHFMRDEVSPLSLPRLKRGKPVQVGRSVCSHYTKYVIARGANTTSAAGCAVQWRVYDRVKTTRRRALIQQRSGFERDLI</sequence>
<protein>
    <submittedName>
        <fullName evidence="1">Uncharacterized protein</fullName>
    </submittedName>
</protein>
<evidence type="ECO:0000313" key="1">
    <source>
        <dbReference type="EMBL" id="KAJ8881644.1"/>
    </source>
</evidence>
<dbReference type="EMBL" id="JARBHB010000006">
    <property type="protein sequence ID" value="KAJ8881644.1"/>
    <property type="molecule type" value="Genomic_DNA"/>
</dbReference>
<name>A0ABQ9HBI9_9NEOP</name>
<accession>A0ABQ9HBI9</accession>
<reference evidence="1 2" key="1">
    <citation type="submission" date="2023-02" db="EMBL/GenBank/DDBJ databases">
        <title>LHISI_Scaffold_Assembly.</title>
        <authorList>
            <person name="Stuart O.P."/>
            <person name="Cleave R."/>
            <person name="Magrath M.J.L."/>
            <person name="Mikheyev A.S."/>
        </authorList>
    </citation>
    <scope>NUCLEOTIDE SEQUENCE [LARGE SCALE GENOMIC DNA]</scope>
    <source>
        <strain evidence="1">Daus_M_001</strain>
        <tissue evidence="1">Leg muscle</tissue>
    </source>
</reference>